<keyword evidence="4" id="KW-1185">Reference proteome</keyword>
<dbReference type="RefSeq" id="WP_132816935.1">
    <property type="nucleotide sequence ID" value="NZ_SMKI01000047.1"/>
</dbReference>
<accession>A0A4R4TJ46</accession>
<feature type="domain" description="Macro" evidence="2">
    <location>
        <begin position="1"/>
        <end position="148"/>
    </location>
</feature>
<dbReference type="OrthoDB" id="9780211at2"/>
<evidence type="ECO:0000313" key="3">
    <source>
        <dbReference type="EMBL" id="TDC77737.1"/>
    </source>
</evidence>
<dbReference type="InterPro" id="IPR043472">
    <property type="entry name" value="Macro_dom-like"/>
</dbReference>
<reference evidence="3 4" key="1">
    <citation type="submission" date="2019-03" db="EMBL/GenBank/DDBJ databases">
        <title>Draft genome sequences of novel Actinobacteria.</title>
        <authorList>
            <person name="Sahin N."/>
            <person name="Ay H."/>
            <person name="Saygin H."/>
        </authorList>
    </citation>
    <scope>NUCLEOTIDE SEQUENCE [LARGE SCALE GENOMIC DNA]</scope>
    <source>
        <strain evidence="3 4">DSM 41900</strain>
    </source>
</reference>
<proteinExistence type="predicted"/>
<dbReference type="PANTHER" id="PTHR12521:SF0">
    <property type="entry name" value="ADP-RIBOSE GLYCOHYDROLASE OARD1"/>
    <property type="match status" value="1"/>
</dbReference>
<dbReference type="Pfam" id="PF01661">
    <property type="entry name" value="Macro"/>
    <property type="match status" value="1"/>
</dbReference>
<evidence type="ECO:0000256" key="1">
    <source>
        <dbReference type="ARBA" id="ARBA00035885"/>
    </source>
</evidence>
<dbReference type="InterPro" id="IPR002589">
    <property type="entry name" value="Macro_dom"/>
</dbReference>
<dbReference type="AlphaFoldDB" id="A0A4R4TJ46"/>
<dbReference type="CDD" id="cd02901">
    <property type="entry name" value="Macro_Poa1p-like"/>
    <property type="match status" value="1"/>
</dbReference>
<dbReference type="Proteomes" id="UP000295345">
    <property type="component" value="Unassembled WGS sequence"/>
</dbReference>
<dbReference type="GO" id="GO:0140291">
    <property type="term" value="P:peptidyl-glutamate ADP-deribosylation"/>
    <property type="evidence" value="ECO:0007669"/>
    <property type="project" value="TreeGrafter"/>
</dbReference>
<comment type="caution">
    <text evidence="3">The sequence shown here is derived from an EMBL/GenBank/DDBJ whole genome shotgun (WGS) entry which is preliminary data.</text>
</comment>
<dbReference type="Gene3D" id="3.40.220.10">
    <property type="entry name" value="Leucine Aminopeptidase, subunit E, domain 1"/>
    <property type="match status" value="1"/>
</dbReference>
<sequence>MEHRTGDLFTADDVDALAHGCNCAGAMGRGIAVEFRRRWPDMYREYRARCLDGRLTEGGLFPWRAPDGLMVYNLGTQAHWRTPATLAAVTSAVGTMLEHAHQHGVRRIALPKIAAGHGGLAWPDVESAIDGITRPDGVRLIVYTLGES</sequence>
<gene>
    <name evidence="3" type="ORF">E1283_06545</name>
</gene>
<dbReference type="InterPro" id="IPR050892">
    <property type="entry name" value="ADP-ribose_metab_enzymes"/>
</dbReference>
<dbReference type="SMART" id="SM00506">
    <property type="entry name" value="A1pp"/>
    <property type="match status" value="1"/>
</dbReference>
<comment type="catalytic activity">
    <reaction evidence="1">
        <text>an N-(ADP-alpha-D-ribosyl)-thymidine in DNA + H2O = a thymidine in DNA + ADP-D-ribose</text>
        <dbReference type="Rhea" id="RHEA:71655"/>
        <dbReference type="Rhea" id="RHEA-COMP:13556"/>
        <dbReference type="Rhea" id="RHEA-COMP:18051"/>
        <dbReference type="ChEBI" id="CHEBI:15377"/>
        <dbReference type="ChEBI" id="CHEBI:57967"/>
        <dbReference type="ChEBI" id="CHEBI:137386"/>
        <dbReference type="ChEBI" id="CHEBI:191199"/>
    </reaction>
    <physiologicalReaction direction="left-to-right" evidence="1">
        <dbReference type="Rhea" id="RHEA:71656"/>
    </physiologicalReaction>
</comment>
<evidence type="ECO:0000259" key="2">
    <source>
        <dbReference type="PROSITE" id="PS51154"/>
    </source>
</evidence>
<dbReference type="EMBL" id="SMKI01000047">
    <property type="protein sequence ID" value="TDC77737.1"/>
    <property type="molecule type" value="Genomic_DNA"/>
</dbReference>
<evidence type="ECO:0000313" key="4">
    <source>
        <dbReference type="Proteomes" id="UP000295345"/>
    </source>
</evidence>
<dbReference type="SUPFAM" id="SSF52949">
    <property type="entry name" value="Macro domain-like"/>
    <property type="match status" value="1"/>
</dbReference>
<dbReference type="PROSITE" id="PS51154">
    <property type="entry name" value="MACRO"/>
    <property type="match status" value="1"/>
</dbReference>
<organism evidence="3 4">
    <name type="scientific">Streptomyces hainanensis</name>
    <dbReference type="NCBI Taxonomy" id="402648"/>
    <lineage>
        <taxon>Bacteria</taxon>
        <taxon>Bacillati</taxon>
        <taxon>Actinomycetota</taxon>
        <taxon>Actinomycetes</taxon>
        <taxon>Kitasatosporales</taxon>
        <taxon>Streptomycetaceae</taxon>
        <taxon>Streptomyces</taxon>
    </lineage>
</organism>
<dbReference type="PANTHER" id="PTHR12521">
    <property type="entry name" value="PROTEIN C6ORF130"/>
    <property type="match status" value="1"/>
</dbReference>
<name>A0A4R4TJ46_9ACTN</name>
<protein>
    <submittedName>
        <fullName evidence="3">Phosphatase</fullName>
    </submittedName>
</protein>